<accession>A0A438NJE0</accession>
<comment type="caution">
    <text evidence="1">The sequence shown here is derived from an EMBL/GenBank/DDBJ whole genome shotgun (WGS) entry which is preliminary data.</text>
</comment>
<dbReference type="SUPFAM" id="SSF56112">
    <property type="entry name" value="Protein kinase-like (PK-like)"/>
    <property type="match status" value="1"/>
</dbReference>
<evidence type="ECO:0008006" key="3">
    <source>
        <dbReference type="Google" id="ProtNLM"/>
    </source>
</evidence>
<sequence>MQPSSQWLKLIGRKIRLSEALSDEDNILQMLGYPKRRMELIVLLLENEDQILQNTARHLNVEINACKLSDASDWIHGSFNMCIPIHVNWKGHTRVLFRVPLSYKLGDDLFPGNADEKIRCEAATYIHIRQCCPEVPIPMLLGFGLPGGISFTPLENTSLLCRLRRWCSNQLRTLARYPLPPPFVLDNRISTLRTGYLLLQYIEDGQMLSETFDSHMGDPSRRQNLFKDLSRIMISLARIHQPRIGSFTIDNEGFISLSNRPLTLRLQVLENEGIPTNIPRLRTYECTESYALDLLGYHDSRLLCQPNSMNDERDGRRQMSAIGLMRSVLPQFINSKTKRGPFFLDLTDLHPSNIFVNEHWQITSLIDLEWACSHPMEMMRAPYWLTAQNLDRLYGANLEKFSNIQEEFMTEFSQQERLITSEVSRSAIMEENWNLGSFWFFHALESTKGLYNIFKQHIMPRFSTETDFPDISQYWSNDTAKIISSKLEERKDYLQQLTLASMIPDSDCDSDDCDQAE</sequence>
<dbReference type="EMBL" id="NAJM01000001">
    <property type="protein sequence ID" value="RVX75848.1"/>
    <property type="molecule type" value="Genomic_DNA"/>
</dbReference>
<name>A0A438NJE0_EXOME</name>
<dbReference type="AlphaFoldDB" id="A0A438NJE0"/>
<dbReference type="InterPro" id="IPR011009">
    <property type="entry name" value="Kinase-like_dom_sf"/>
</dbReference>
<proteinExistence type="predicted"/>
<reference evidence="1 2" key="1">
    <citation type="submission" date="2017-03" db="EMBL/GenBank/DDBJ databases">
        <title>Genomes of endolithic fungi from Antarctica.</title>
        <authorList>
            <person name="Coleine C."/>
            <person name="Masonjones S."/>
            <person name="Stajich J.E."/>
        </authorList>
    </citation>
    <scope>NUCLEOTIDE SEQUENCE [LARGE SCALE GENOMIC DNA]</scope>
    <source>
        <strain evidence="1 2">CCFEE 6314</strain>
    </source>
</reference>
<organism evidence="1 2">
    <name type="scientific">Exophiala mesophila</name>
    <name type="common">Black yeast-like fungus</name>
    <dbReference type="NCBI Taxonomy" id="212818"/>
    <lineage>
        <taxon>Eukaryota</taxon>
        <taxon>Fungi</taxon>
        <taxon>Dikarya</taxon>
        <taxon>Ascomycota</taxon>
        <taxon>Pezizomycotina</taxon>
        <taxon>Eurotiomycetes</taxon>
        <taxon>Chaetothyriomycetidae</taxon>
        <taxon>Chaetothyriales</taxon>
        <taxon>Herpotrichiellaceae</taxon>
        <taxon>Exophiala</taxon>
    </lineage>
</organism>
<evidence type="ECO:0000313" key="1">
    <source>
        <dbReference type="EMBL" id="RVX75848.1"/>
    </source>
</evidence>
<gene>
    <name evidence="1" type="ORF">B0A52_00205</name>
</gene>
<dbReference type="Proteomes" id="UP000288859">
    <property type="component" value="Unassembled WGS sequence"/>
</dbReference>
<dbReference type="OrthoDB" id="4118642at2759"/>
<evidence type="ECO:0000313" key="2">
    <source>
        <dbReference type="Proteomes" id="UP000288859"/>
    </source>
</evidence>
<dbReference type="PANTHER" id="PTHR21310">
    <property type="entry name" value="AMINOGLYCOSIDE PHOSPHOTRANSFERASE-RELATED-RELATED"/>
    <property type="match status" value="1"/>
</dbReference>
<dbReference type="InterPro" id="IPR051678">
    <property type="entry name" value="AGP_Transferase"/>
</dbReference>
<protein>
    <recommendedName>
        <fullName evidence="3">Aminoglycoside phosphotransferase domain-containing protein</fullName>
    </recommendedName>
</protein>
<dbReference type="VEuPathDB" id="FungiDB:PV10_02357"/>
<dbReference type="PANTHER" id="PTHR21310:SF37">
    <property type="entry name" value="AMINOGLYCOSIDE PHOSPHOTRANSFERASE DOMAIN-CONTAINING PROTEIN"/>
    <property type="match status" value="1"/>
</dbReference>